<dbReference type="PIRSF" id="PIRSF016578">
    <property type="entry name" value="HsaA"/>
    <property type="match status" value="1"/>
</dbReference>
<dbReference type="Proteomes" id="UP001600165">
    <property type="component" value="Unassembled WGS sequence"/>
</dbReference>
<protein>
    <submittedName>
        <fullName evidence="4">Acyl-CoA dehydrogenase family protein</fullName>
    </submittedName>
</protein>
<dbReference type="InterPro" id="IPR036250">
    <property type="entry name" value="AcylCo_DH-like_C"/>
</dbReference>
<keyword evidence="1" id="KW-0560">Oxidoreductase</keyword>
<accession>A0ABW6IFY2</accession>
<dbReference type="PANTHER" id="PTHR43884">
    <property type="entry name" value="ACYL-COA DEHYDROGENASE"/>
    <property type="match status" value="1"/>
</dbReference>
<gene>
    <name evidence="4" type="ORF">ACFVKH_10020</name>
</gene>
<feature type="domain" description="Acyl-CoA dehydrogenase C-terminal" evidence="3">
    <location>
        <begin position="242"/>
        <end position="373"/>
    </location>
</feature>
<dbReference type="Gene3D" id="1.20.140.10">
    <property type="entry name" value="Butyryl-CoA Dehydrogenase, subunit A, domain 3"/>
    <property type="match status" value="1"/>
</dbReference>
<dbReference type="PANTHER" id="PTHR43884:SF12">
    <property type="entry name" value="ISOVALERYL-COA DEHYDROGENASE, MITOCHONDRIAL-RELATED"/>
    <property type="match status" value="1"/>
</dbReference>
<dbReference type="RefSeq" id="WP_377964541.1">
    <property type="nucleotide sequence ID" value="NZ_JBHZOL010000068.1"/>
</dbReference>
<feature type="domain" description="Acyl-CoA dehydrogenase/oxidase N-terminal" evidence="2">
    <location>
        <begin position="18"/>
        <end position="107"/>
    </location>
</feature>
<name>A0ABW6IFY2_9CYAN</name>
<reference evidence="4 5" key="1">
    <citation type="submission" date="2024-10" db="EMBL/GenBank/DDBJ databases">
        <authorList>
            <person name="Ratan Roy A."/>
            <person name="Morales Sandoval P.H."/>
            <person name="De Los Santos Villalobos S."/>
            <person name="Chakraborty S."/>
            <person name="Mukherjee J."/>
        </authorList>
    </citation>
    <scope>NUCLEOTIDE SEQUENCE [LARGE SCALE GENOMIC DNA]</scope>
    <source>
        <strain evidence="4 5">S1</strain>
    </source>
</reference>
<dbReference type="InterPro" id="IPR013786">
    <property type="entry name" value="AcylCoA_DH/ox_N"/>
</dbReference>
<dbReference type="SUPFAM" id="SSF56645">
    <property type="entry name" value="Acyl-CoA dehydrogenase NM domain-like"/>
    <property type="match status" value="1"/>
</dbReference>
<dbReference type="EMBL" id="JBHZOL010000068">
    <property type="protein sequence ID" value="MFE4106612.1"/>
    <property type="molecule type" value="Genomic_DNA"/>
</dbReference>
<dbReference type="SUPFAM" id="SSF47203">
    <property type="entry name" value="Acyl-CoA dehydrogenase C-terminal domain-like"/>
    <property type="match status" value="1"/>
</dbReference>
<keyword evidence="5" id="KW-1185">Reference proteome</keyword>
<dbReference type="InterPro" id="IPR009100">
    <property type="entry name" value="AcylCoA_DH/oxidase_NM_dom_sf"/>
</dbReference>
<sequence length="397" mass="43772">MVKSQLAFQPPVKDYLAVARQVAQSLAETAVARDRSADLPHQEVRLLKESGLLLLPVPRHYGGVGATWPETYRALQTIAHAEGSTAQLYANHISLVALAEVMGRPGQAEFYYRLTAERNLFWANALNGRDARLHITPVDNHFRLNGVKSFGTGMAVADMRVIGAKQAGIDPPIVCVLPSDRDGIVYNDDWQNMGQRCTASGSYRFQNVFVQAEELMGPPPLPDSALPTLIFLIAQLAKTYTYLGLAEGALQAAKNYTATQTRPWIDAGVDRATHDPYILKHYGELWTQLQAAIALSDQAAAKVQAGWQQGLALTFEERGDIAIAVSAAKAFVTQVGLAICNRMFEVMGARATAAHYGYDRYWRDLRTFTLHDPVDYKFKAVGDWLLNGQYPLASQYS</sequence>
<dbReference type="InterPro" id="IPR037069">
    <property type="entry name" value="AcylCoA_DH/ox_N_sf"/>
</dbReference>
<evidence type="ECO:0000259" key="3">
    <source>
        <dbReference type="Pfam" id="PF08028"/>
    </source>
</evidence>
<evidence type="ECO:0000313" key="5">
    <source>
        <dbReference type="Proteomes" id="UP001600165"/>
    </source>
</evidence>
<comment type="caution">
    <text evidence="4">The sequence shown here is derived from an EMBL/GenBank/DDBJ whole genome shotgun (WGS) entry which is preliminary data.</text>
</comment>
<dbReference type="Pfam" id="PF08028">
    <property type="entry name" value="Acyl-CoA_dh_2"/>
    <property type="match status" value="1"/>
</dbReference>
<proteinExistence type="predicted"/>
<dbReference type="Gene3D" id="2.40.110.10">
    <property type="entry name" value="Butyryl-CoA Dehydrogenase, subunit A, domain 2"/>
    <property type="match status" value="1"/>
</dbReference>
<evidence type="ECO:0000259" key="2">
    <source>
        <dbReference type="Pfam" id="PF02771"/>
    </source>
</evidence>
<dbReference type="InterPro" id="IPR013107">
    <property type="entry name" value="Acyl-CoA_DH_C"/>
</dbReference>
<evidence type="ECO:0000313" key="4">
    <source>
        <dbReference type="EMBL" id="MFE4106612.1"/>
    </source>
</evidence>
<dbReference type="Pfam" id="PF02771">
    <property type="entry name" value="Acyl-CoA_dh_N"/>
    <property type="match status" value="1"/>
</dbReference>
<evidence type="ECO:0000256" key="1">
    <source>
        <dbReference type="ARBA" id="ARBA00023002"/>
    </source>
</evidence>
<organism evidence="4 5">
    <name type="scientific">Almyronema epifaneia S1</name>
    <dbReference type="NCBI Taxonomy" id="2991925"/>
    <lineage>
        <taxon>Bacteria</taxon>
        <taxon>Bacillati</taxon>
        <taxon>Cyanobacteriota</taxon>
        <taxon>Cyanophyceae</taxon>
        <taxon>Nodosilineales</taxon>
        <taxon>Nodosilineaceae</taxon>
        <taxon>Almyronema</taxon>
        <taxon>Almyronema epifaneia</taxon>
    </lineage>
</organism>
<dbReference type="InterPro" id="IPR046373">
    <property type="entry name" value="Acyl-CoA_Oxase/DH_mid-dom_sf"/>
</dbReference>
<dbReference type="Gene3D" id="1.10.540.10">
    <property type="entry name" value="Acyl-CoA dehydrogenase/oxidase, N-terminal domain"/>
    <property type="match status" value="1"/>
</dbReference>